<evidence type="ECO:0000259" key="1">
    <source>
        <dbReference type="Pfam" id="PF14534"/>
    </source>
</evidence>
<gene>
    <name evidence="2" type="ORF">AWH48_01750</name>
</gene>
<proteinExistence type="predicted"/>
<feature type="domain" description="DUF4440" evidence="1">
    <location>
        <begin position="6"/>
        <end position="93"/>
    </location>
</feature>
<protein>
    <submittedName>
        <fullName evidence="2">DUF4440 domain-containing protein</fullName>
    </submittedName>
</protein>
<comment type="caution">
    <text evidence="2">The sequence shown here is derived from an EMBL/GenBank/DDBJ whole genome shotgun (WGS) entry which is preliminary data.</text>
</comment>
<reference evidence="2 3" key="1">
    <citation type="submission" date="2016-01" db="EMBL/GenBank/DDBJ databases">
        <title>Investigation of taxonomic status of Bacillus aminovorans.</title>
        <authorList>
            <person name="Verma A."/>
            <person name="Pal Y."/>
            <person name="Krishnamurthi S."/>
        </authorList>
    </citation>
    <scope>NUCLEOTIDE SEQUENCE [LARGE SCALE GENOMIC DNA]</scope>
    <source>
        <strain evidence="2 3">DSM 4337</strain>
    </source>
</reference>
<dbReference type="Proteomes" id="UP000077271">
    <property type="component" value="Unassembled WGS sequence"/>
</dbReference>
<dbReference type="RefSeq" id="WP_018392950.1">
    <property type="nucleotide sequence ID" value="NZ_LQWZ01000012.1"/>
</dbReference>
<accession>A0A177KWL1</accession>
<dbReference type="AlphaFoldDB" id="A0A177KWL1"/>
<dbReference type="InterPro" id="IPR027843">
    <property type="entry name" value="DUF4440"/>
</dbReference>
<sequence>MEETLIIEHEEMLRKAMLSSNLKTLDEMIHDDLIFVNHFGQILTKEADIEAHRSRVLNFTDIEVMDQRVKLLDRSAVTVTRVSLKGTVGADSIENEKPPWCSKGGLHPKNINC</sequence>
<evidence type="ECO:0000313" key="2">
    <source>
        <dbReference type="EMBL" id="OAH57768.1"/>
    </source>
</evidence>
<name>A0A177KWL1_9BACI</name>
<organism evidence="2 3">
    <name type="scientific">Domibacillus aminovorans</name>
    <dbReference type="NCBI Taxonomy" id="29332"/>
    <lineage>
        <taxon>Bacteria</taxon>
        <taxon>Bacillati</taxon>
        <taxon>Bacillota</taxon>
        <taxon>Bacilli</taxon>
        <taxon>Bacillales</taxon>
        <taxon>Bacillaceae</taxon>
        <taxon>Domibacillus</taxon>
    </lineage>
</organism>
<dbReference type="Gene3D" id="3.10.450.50">
    <property type="match status" value="1"/>
</dbReference>
<dbReference type="EMBL" id="LQWZ01000012">
    <property type="protein sequence ID" value="OAH57768.1"/>
    <property type="molecule type" value="Genomic_DNA"/>
</dbReference>
<dbReference type="SUPFAM" id="SSF54427">
    <property type="entry name" value="NTF2-like"/>
    <property type="match status" value="1"/>
</dbReference>
<dbReference type="Pfam" id="PF14534">
    <property type="entry name" value="DUF4440"/>
    <property type="match status" value="1"/>
</dbReference>
<dbReference type="InterPro" id="IPR032710">
    <property type="entry name" value="NTF2-like_dom_sf"/>
</dbReference>
<evidence type="ECO:0000313" key="3">
    <source>
        <dbReference type="Proteomes" id="UP000077271"/>
    </source>
</evidence>
<dbReference type="OrthoDB" id="5383110at2"/>